<dbReference type="GO" id="GO:0004601">
    <property type="term" value="F:peroxidase activity"/>
    <property type="evidence" value="ECO:0007669"/>
    <property type="project" value="UniProtKB-KW"/>
</dbReference>
<evidence type="ECO:0000313" key="3">
    <source>
        <dbReference type="EMBL" id="CAD7272473.1"/>
    </source>
</evidence>
<name>A0A7R9BF19_9CRUS</name>
<feature type="signal peptide" evidence="2">
    <location>
        <begin position="1"/>
        <end position="28"/>
    </location>
</feature>
<keyword evidence="1" id="KW-0560">Oxidoreductase</keyword>
<dbReference type="EMBL" id="OA882070">
    <property type="protein sequence ID" value="CAD7272473.1"/>
    <property type="molecule type" value="Genomic_DNA"/>
</dbReference>
<dbReference type="GO" id="GO:0006979">
    <property type="term" value="P:response to oxidative stress"/>
    <property type="evidence" value="ECO:0007669"/>
    <property type="project" value="InterPro"/>
</dbReference>
<dbReference type="InterPro" id="IPR010255">
    <property type="entry name" value="Haem_peroxidase_sf"/>
</dbReference>
<dbReference type="GO" id="GO:0020037">
    <property type="term" value="F:heme binding"/>
    <property type="evidence" value="ECO:0007669"/>
    <property type="project" value="InterPro"/>
</dbReference>
<dbReference type="EMBL" id="CAJPEX010000033">
    <property type="protein sequence ID" value="CAG0912625.1"/>
    <property type="molecule type" value="Genomic_DNA"/>
</dbReference>
<reference evidence="3" key="1">
    <citation type="submission" date="2020-11" db="EMBL/GenBank/DDBJ databases">
        <authorList>
            <person name="Tran Van P."/>
        </authorList>
    </citation>
    <scope>NUCLEOTIDE SEQUENCE</scope>
</reference>
<dbReference type="Pfam" id="PF03098">
    <property type="entry name" value="An_peroxidase"/>
    <property type="match status" value="1"/>
</dbReference>
<evidence type="ECO:0000256" key="1">
    <source>
        <dbReference type="ARBA" id="ARBA00022559"/>
    </source>
</evidence>
<accession>A0A7R9BF19</accession>
<dbReference type="OrthoDB" id="6380773at2759"/>
<dbReference type="InterPro" id="IPR037120">
    <property type="entry name" value="Haem_peroxidase_sf_animal"/>
</dbReference>
<dbReference type="InterPro" id="IPR019791">
    <property type="entry name" value="Haem_peroxidase_animal"/>
</dbReference>
<keyword evidence="1" id="KW-0575">Peroxidase</keyword>
<feature type="chain" id="PRO_5036210029" evidence="2">
    <location>
        <begin position="29"/>
        <end position="323"/>
    </location>
</feature>
<proteinExistence type="predicted"/>
<sequence length="323" mass="36737">MTSISIKSTANRALLVFLLLSLNQGTHENYTPRCLLQLPKKGICITAGHVNEALDLAMKSHSAPNYKNNYVELVGHVGDVLHDTTLLLAKKHYVPTKLAAAVFPMIDTMQTNVRHICPKPFVPGSNYCYYSKYRRYDGYCMNPHHPTWNGAGTAMKRFVVPHFADGLSAPRVSYRGKELPSPRLVSNVVHHGYAVRHERYVNTVYDHWGQMLNHELTETNTPKYAGRSVECCKRKEHHDCLPIYISPKDYFYSKWQRTCQNFVRSRPAVLYGCPLGHRTVLNGNTPTIDGSAIYGWDNYRVKQLRCVLAQPSCTVARWVIELS</sequence>
<protein>
    <submittedName>
        <fullName evidence="3">Uncharacterized protein</fullName>
    </submittedName>
</protein>
<organism evidence="3">
    <name type="scientific">Notodromas monacha</name>
    <dbReference type="NCBI Taxonomy" id="399045"/>
    <lineage>
        <taxon>Eukaryota</taxon>
        <taxon>Metazoa</taxon>
        <taxon>Ecdysozoa</taxon>
        <taxon>Arthropoda</taxon>
        <taxon>Crustacea</taxon>
        <taxon>Oligostraca</taxon>
        <taxon>Ostracoda</taxon>
        <taxon>Podocopa</taxon>
        <taxon>Podocopida</taxon>
        <taxon>Cypridocopina</taxon>
        <taxon>Cypridoidea</taxon>
        <taxon>Cyprididae</taxon>
        <taxon>Notodromas</taxon>
    </lineage>
</organism>
<evidence type="ECO:0000313" key="4">
    <source>
        <dbReference type="Proteomes" id="UP000678499"/>
    </source>
</evidence>
<dbReference type="PANTHER" id="PTHR11475:SF106">
    <property type="entry name" value="CURLY SU"/>
    <property type="match status" value="1"/>
</dbReference>
<dbReference type="PROSITE" id="PS50292">
    <property type="entry name" value="PEROXIDASE_3"/>
    <property type="match status" value="1"/>
</dbReference>
<dbReference type="PANTHER" id="PTHR11475">
    <property type="entry name" value="OXIDASE/PEROXIDASE"/>
    <property type="match status" value="1"/>
</dbReference>
<evidence type="ECO:0000256" key="2">
    <source>
        <dbReference type="SAM" id="SignalP"/>
    </source>
</evidence>
<dbReference type="Proteomes" id="UP000678499">
    <property type="component" value="Unassembled WGS sequence"/>
</dbReference>
<keyword evidence="2" id="KW-0732">Signal</keyword>
<gene>
    <name evidence="3" type="ORF">NMOB1V02_LOCUS402</name>
</gene>
<dbReference type="SUPFAM" id="SSF48113">
    <property type="entry name" value="Heme-dependent peroxidases"/>
    <property type="match status" value="1"/>
</dbReference>
<dbReference type="AlphaFoldDB" id="A0A7R9BF19"/>
<keyword evidence="4" id="KW-1185">Reference proteome</keyword>
<dbReference type="Gene3D" id="1.10.640.10">
    <property type="entry name" value="Haem peroxidase domain superfamily, animal type"/>
    <property type="match status" value="1"/>
</dbReference>